<evidence type="ECO:0000259" key="7">
    <source>
        <dbReference type="PROSITE" id="PS51194"/>
    </source>
</evidence>
<proteinExistence type="predicted"/>
<keyword evidence="2 8" id="KW-0347">Helicase</keyword>
<evidence type="ECO:0000259" key="6">
    <source>
        <dbReference type="PROSITE" id="PS51192"/>
    </source>
</evidence>
<dbReference type="GO" id="GO:0004386">
    <property type="term" value="F:helicase activity"/>
    <property type="evidence" value="ECO:0007669"/>
    <property type="project" value="UniProtKB-KW"/>
</dbReference>
<evidence type="ECO:0000256" key="1">
    <source>
        <dbReference type="ARBA" id="ARBA00022801"/>
    </source>
</evidence>
<keyword evidence="3" id="KW-0479">Metal-binding</keyword>
<dbReference type="InterPro" id="IPR027417">
    <property type="entry name" value="P-loop_NTPase"/>
</dbReference>
<dbReference type="RefSeq" id="WP_015449053.1">
    <property type="nucleotide sequence ID" value="NC_020541.1"/>
</dbReference>
<dbReference type="SMART" id="SM00490">
    <property type="entry name" value="HELICc"/>
    <property type="match status" value="1"/>
</dbReference>
<dbReference type="InterPro" id="IPR049730">
    <property type="entry name" value="SNF2/RAD54-like_C"/>
</dbReference>
<keyword evidence="2 8" id="KW-0067">ATP-binding</keyword>
<dbReference type="Pfam" id="PF00176">
    <property type="entry name" value="SNF2-rel_dom"/>
    <property type="match status" value="1"/>
</dbReference>
<dbReference type="SMART" id="SM00487">
    <property type="entry name" value="DEXDc"/>
    <property type="match status" value="1"/>
</dbReference>
<dbReference type="InterPro" id="IPR000330">
    <property type="entry name" value="SNF2_N"/>
</dbReference>
<keyword evidence="1" id="KW-0378">Hydrolase</keyword>
<feature type="domain" description="SWIM-type" evidence="5">
    <location>
        <begin position="61"/>
        <end position="99"/>
    </location>
</feature>
<dbReference type="Gene3D" id="3.40.50.300">
    <property type="entry name" value="P-loop containing nucleotide triphosphate hydrolases"/>
    <property type="match status" value="1"/>
</dbReference>
<dbReference type="GO" id="GO:0008270">
    <property type="term" value="F:zinc ion binding"/>
    <property type="evidence" value="ECO:0007669"/>
    <property type="project" value="UniProtKB-KW"/>
</dbReference>
<organism evidence="8 9">
    <name type="scientific">Rhodanobacter denitrificans</name>
    <dbReference type="NCBI Taxonomy" id="666685"/>
    <lineage>
        <taxon>Bacteria</taxon>
        <taxon>Pseudomonadati</taxon>
        <taxon>Pseudomonadota</taxon>
        <taxon>Gammaproteobacteria</taxon>
        <taxon>Lysobacterales</taxon>
        <taxon>Rhodanobacteraceae</taxon>
        <taxon>Rhodanobacter</taxon>
    </lineage>
</organism>
<dbReference type="CDD" id="cd18012">
    <property type="entry name" value="DEXQc_arch_SWI2_SNF2"/>
    <property type="match status" value="1"/>
</dbReference>
<dbReference type="Pfam" id="PF00271">
    <property type="entry name" value="Helicase_C"/>
    <property type="match status" value="1"/>
</dbReference>
<dbReference type="GO" id="GO:0016787">
    <property type="term" value="F:hydrolase activity"/>
    <property type="evidence" value="ECO:0007669"/>
    <property type="project" value="UniProtKB-KW"/>
</dbReference>
<dbReference type="CDD" id="cd18793">
    <property type="entry name" value="SF2_C_SNF"/>
    <property type="match status" value="1"/>
</dbReference>
<dbReference type="PROSITE" id="PS51192">
    <property type="entry name" value="HELICASE_ATP_BIND_1"/>
    <property type="match status" value="1"/>
</dbReference>
<feature type="domain" description="Helicase C-terminal" evidence="7">
    <location>
        <begin position="948"/>
        <end position="1111"/>
    </location>
</feature>
<dbReference type="eggNOG" id="COG0553">
    <property type="taxonomic scope" value="Bacteria"/>
</dbReference>
<evidence type="ECO:0000256" key="2">
    <source>
        <dbReference type="ARBA" id="ARBA00022806"/>
    </source>
</evidence>
<dbReference type="eggNOG" id="COG4715">
    <property type="taxonomic scope" value="Bacteria"/>
</dbReference>
<dbReference type="InterPro" id="IPR007527">
    <property type="entry name" value="Znf_SWIM"/>
</dbReference>
<dbReference type="EMBL" id="CP003470">
    <property type="protein sequence ID" value="AGG90798.1"/>
    <property type="molecule type" value="Genomic_DNA"/>
</dbReference>
<evidence type="ECO:0000256" key="3">
    <source>
        <dbReference type="PROSITE-ProRule" id="PRU00325"/>
    </source>
</evidence>
<gene>
    <name evidence="8" type="ORF">R2APBS1_3738</name>
</gene>
<evidence type="ECO:0000256" key="4">
    <source>
        <dbReference type="SAM" id="MobiDB-lite"/>
    </source>
</evidence>
<evidence type="ECO:0000313" key="8">
    <source>
        <dbReference type="EMBL" id="AGG90798.1"/>
    </source>
</evidence>
<dbReference type="HOGENOM" id="CLU_000315_21_0_6"/>
<dbReference type="InterPro" id="IPR038718">
    <property type="entry name" value="SNF2-like_sf"/>
</dbReference>
<dbReference type="PANTHER" id="PTHR10799">
    <property type="entry name" value="SNF2/RAD54 HELICASE FAMILY"/>
    <property type="match status" value="1"/>
</dbReference>
<dbReference type="PROSITE" id="PS51194">
    <property type="entry name" value="HELICASE_CTER"/>
    <property type="match status" value="1"/>
</dbReference>
<dbReference type="Gene3D" id="3.40.50.10810">
    <property type="entry name" value="Tandem AAA-ATPase domain"/>
    <property type="match status" value="1"/>
</dbReference>
<feature type="region of interest" description="Disordered" evidence="4">
    <location>
        <begin position="183"/>
        <end position="211"/>
    </location>
</feature>
<dbReference type="STRING" id="666685.R2APBS1_3738"/>
<dbReference type="InterPro" id="IPR001650">
    <property type="entry name" value="Helicase_C-like"/>
</dbReference>
<keyword evidence="9" id="KW-1185">Reference proteome</keyword>
<dbReference type="OrthoDB" id="9760715at2"/>
<dbReference type="AlphaFoldDB" id="M4NMB9"/>
<evidence type="ECO:0000259" key="5">
    <source>
        <dbReference type="PROSITE" id="PS50966"/>
    </source>
</evidence>
<protein>
    <submittedName>
        <fullName evidence="8">DNA/RNA helicase, superfamily II, SNF2 family</fullName>
    </submittedName>
</protein>
<reference evidence="8 9" key="1">
    <citation type="submission" date="2012-04" db="EMBL/GenBank/DDBJ databases">
        <title>Complete genome of Rhodanobacter sp. 2APBS1.</title>
        <authorList>
            <consortium name="US DOE Joint Genome Institute"/>
            <person name="Huntemann M."/>
            <person name="Wei C.-L."/>
            <person name="Han J."/>
            <person name="Detter J.C."/>
            <person name="Han C."/>
            <person name="Tapia R."/>
            <person name="Munk A.C.C."/>
            <person name="Chen A."/>
            <person name="Krypides N."/>
            <person name="Mavromatis K."/>
            <person name="Markowitz V."/>
            <person name="Szeto E."/>
            <person name="Ivanova N."/>
            <person name="Mikhailova N."/>
            <person name="Ovchinnikova G."/>
            <person name="Pagani I."/>
            <person name="Pati A."/>
            <person name="Goodwin L."/>
            <person name="Peters L."/>
            <person name="Pitluck S."/>
            <person name="Woyke T."/>
            <person name="Prakash O."/>
            <person name="Elkins J."/>
            <person name="Brown S."/>
            <person name="Palumbo A."/>
            <person name="Hemme C."/>
            <person name="Zhou J."/>
            <person name="Watson D."/>
            <person name="Jardine P."/>
            <person name="Kostka J."/>
            <person name="Green S."/>
        </authorList>
    </citation>
    <scope>NUCLEOTIDE SEQUENCE [LARGE SCALE GENOMIC DNA]</scope>
    <source>
        <strain evidence="8 9">2APBS1</strain>
    </source>
</reference>
<feature type="domain" description="Helicase ATP-binding" evidence="6">
    <location>
        <begin position="663"/>
        <end position="823"/>
    </location>
</feature>
<evidence type="ECO:0000313" key="9">
    <source>
        <dbReference type="Proteomes" id="UP000011859"/>
    </source>
</evidence>
<dbReference type="KEGG" id="rhd:R2APBS1_3738"/>
<dbReference type="InterPro" id="IPR014001">
    <property type="entry name" value="Helicase_ATP-bd"/>
</dbReference>
<dbReference type="SUPFAM" id="SSF52540">
    <property type="entry name" value="P-loop containing nucleoside triphosphate hydrolases"/>
    <property type="match status" value="2"/>
</dbReference>
<keyword evidence="2 8" id="KW-0547">Nucleotide-binding</keyword>
<dbReference type="GO" id="GO:0005524">
    <property type="term" value="F:ATP binding"/>
    <property type="evidence" value="ECO:0007669"/>
    <property type="project" value="InterPro"/>
</dbReference>
<sequence length="1117" mass="124305">MHNELTHLLQRAEWRSNFGDRTLERARAYAADGSVSKLRSRIENGVQMLSALVDGSHGEQYECRVDVHDHSEWLTVDCDCSCPVGVDCKHAAAMLMVAAGEVVRAAALATPAWLQAPRDEADAPDTGSPDLASWEDWLRTLQPPAPSHEAEPDRRFGVMLRGGGGSPVADLLAWPAWLRPSKRRSGNELVDPQPLQLNDRRGAVPTPPGGWSSEAAAALTTLIPRQYVLVGSQRWAPIRAVHEEQALEYLLAHFPVWFERGSAPLQRAEPQSLQLYWHEATDGSQQLRARIDAGDSVLLRGAGLWYVQPAQGRYGRVDGDLHLLDRLPHAPVLQPPQVAALRQRLQRGGTTLPEPIDRGPVEVVRERPVPVLRLRSVTLRKWAGKSHDIGIARVDFDYAGVRLPPATRKHAVERSLHEGRLREIHRDLPAEQQAVQLLEQLGAMRCGPALYEYVTRGLDFAANDVLLRPHPRKPPLAPRDWRESIDRLAAAGFRIEYEAGFPHDELVDIDAWHADIQPSGNAWFDVSLGIDVGGQRVDLLPILRRVLADPAFPRVAPARESRDASWRVAVDENRSVEIPLARLRVLIEPLLEWLEGGEALRLHRSQARTLQALADNAQLYWRGGDALRAQLALLERTTRSARAPKSFKATLRPYQREGLAWLDFLGAAGLGGILADDMGLGKTVQVLAHILGEKQRGRLEQPALVVAPTSLVGNWQSEAARFAPALKVLVIHGIARADRYDEITSHDLIITTYPLLPRDREQLLAQRFALLVLDEAQAIKNAKSQAARVVREIPATRRLAMTGTPLENHLGELWAQFDAVEPGLLGSQHQFTRLYRTPIEKHGDVDRQQRLNRRIGPLLLRRRKDDVLTDLPPKTEIVRTLELEDDQRALYETLRLAQHERVRQAVAERGLAQSGIVVLDALLKLRQACCDPRLVKLASAKKVKTSAKLDALLELLDGLLADGRRVLLFSQFTEMLSLIEAALHKRGVAHQTLTGQTPARERTALVKRFQQGNVPLFLISLKAGGVGLNLTAADTVIHYDPWWNPAVEAQATDRAHRIGQDKPVFVYRLICKDTVEEKIQAMQGRKAELARAVLEGGGASTRLRFDEKDLEALFGGM</sequence>
<name>M4NMB9_9GAMM</name>
<accession>M4NMB9</accession>
<dbReference type="PROSITE" id="PS50966">
    <property type="entry name" value="ZF_SWIM"/>
    <property type="match status" value="1"/>
</dbReference>
<keyword evidence="3" id="KW-0862">Zinc</keyword>
<dbReference type="Proteomes" id="UP000011859">
    <property type="component" value="Chromosome"/>
</dbReference>
<keyword evidence="3" id="KW-0863">Zinc-finger</keyword>